<feature type="active site" evidence="13">
    <location>
        <position position="12"/>
    </location>
</feature>
<evidence type="ECO:0000256" key="1">
    <source>
        <dbReference type="ARBA" id="ARBA00009518"/>
    </source>
</evidence>
<name>A0A9D1E009_9BACT</name>
<dbReference type="AlphaFoldDB" id="A0A9D1E009"/>
<keyword evidence="11 13" id="KW-0234">DNA repair</keyword>
<feature type="active site" evidence="13">
    <location>
        <position position="145"/>
    </location>
</feature>
<keyword evidence="7 13" id="KW-0378">Hydrolase</keyword>
<reference evidence="15" key="1">
    <citation type="submission" date="2020-10" db="EMBL/GenBank/DDBJ databases">
        <authorList>
            <person name="Gilroy R."/>
        </authorList>
    </citation>
    <scope>NUCLEOTIDE SEQUENCE</scope>
    <source>
        <strain evidence="15">ChiHjej13B12-12457</strain>
    </source>
</reference>
<dbReference type="CDD" id="cd16962">
    <property type="entry name" value="RuvC"/>
    <property type="match status" value="1"/>
</dbReference>
<keyword evidence="2 13" id="KW-0963">Cytoplasm</keyword>
<dbReference type="EC" id="3.1.21.10" evidence="13 14"/>
<dbReference type="InterPro" id="IPR036397">
    <property type="entry name" value="RNaseH_sf"/>
</dbReference>
<evidence type="ECO:0000256" key="3">
    <source>
        <dbReference type="ARBA" id="ARBA00022722"/>
    </source>
</evidence>
<dbReference type="PANTHER" id="PTHR30194">
    <property type="entry name" value="CROSSOVER JUNCTION ENDODEOXYRIBONUCLEASE RUVC"/>
    <property type="match status" value="1"/>
</dbReference>
<dbReference type="InterPro" id="IPR020563">
    <property type="entry name" value="X-over_junc_endoDNase_Mg_BS"/>
</dbReference>
<comment type="caution">
    <text evidence="15">The sequence shown here is derived from an EMBL/GenBank/DDBJ whole genome shotgun (WGS) entry which is preliminary data.</text>
</comment>
<comment type="function">
    <text evidence="13">The RuvA-RuvB-RuvC complex processes Holliday junction (HJ) DNA during genetic recombination and DNA repair. Endonuclease that resolves HJ intermediates. Cleaves cruciform DNA by making single-stranded nicks across the HJ at symmetrical positions within the homologous arms, yielding a 5'-phosphate and a 3'-hydroxyl group; requires a central core of homology in the junction. The consensus cleavage sequence is 5'-(A/T)TT(C/G)-3'. Cleavage occurs on the 3'-side of the TT dinucleotide at the point of strand exchange. HJ branch migration catalyzed by RuvA-RuvB allows RuvC to scan DNA until it finds its consensus sequence, where it cleaves and resolves the cruciform DNA.</text>
</comment>
<feature type="binding site" evidence="13">
    <location>
        <position position="145"/>
    </location>
    <ligand>
        <name>Mg(2+)</name>
        <dbReference type="ChEBI" id="CHEBI:18420"/>
        <label>1</label>
    </ligand>
</feature>
<proteinExistence type="inferred from homology"/>
<evidence type="ECO:0000256" key="10">
    <source>
        <dbReference type="ARBA" id="ARBA00023172"/>
    </source>
</evidence>
<dbReference type="InterPro" id="IPR002176">
    <property type="entry name" value="X-over_junc_endoDNase_RuvC"/>
</dbReference>
<comment type="catalytic activity">
    <reaction evidence="12 13">
        <text>Endonucleolytic cleavage at a junction such as a reciprocal single-stranded crossover between two homologous DNA duplexes (Holliday junction).</text>
        <dbReference type="EC" id="3.1.21.10"/>
    </reaction>
</comment>
<dbReference type="GO" id="GO:0000287">
    <property type="term" value="F:magnesium ion binding"/>
    <property type="evidence" value="ECO:0007669"/>
    <property type="project" value="UniProtKB-UniRule"/>
</dbReference>
<keyword evidence="5 13" id="KW-0255">Endonuclease</keyword>
<comment type="similarity">
    <text evidence="1 13">Belongs to the RuvC family.</text>
</comment>
<evidence type="ECO:0000256" key="8">
    <source>
        <dbReference type="ARBA" id="ARBA00022842"/>
    </source>
</evidence>
<dbReference type="SUPFAM" id="SSF53098">
    <property type="entry name" value="Ribonuclease H-like"/>
    <property type="match status" value="1"/>
</dbReference>
<keyword evidence="10 13" id="KW-0233">DNA recombination</keyword>
<dbReference type="InterPro" id="IPR012337">
    <property type="entry name" value="RNaseH-like_sf"/>
</dbReference>
<dbReference type="GO" id="GO:0003677">
    <property type="term" value="F:DNA binding"/>
    <property type="evidence" value="ECO:0007669"/>
    <property type="project" value="UniProtKB-KW"/>
</dbReference>
<dbReference type="PRINTS" id="PR00696">
    <property type="entry name" value="RSOLVASERUVC"/>
</dbReference>
<gene>
    <name evidence="13 15" type="primary">ruvC</name>
    <name evidence="15" type="ORF">IAC94_01000</name>
</gene>
<keyword evidence="4 13" id="KW-0479">Metal-binding</keyword>
<evidence type="ECO:0000256" key="9">
    <source>
        <dbReference type="ARBA" id="ARBA00023125"/>
    </source>
</evidence>
<evidence type="ECO:0000256" key="12">
    <source>
        <dbReference type="ARBA" id="ARBA00029354"/>
    </source>
</evidence>
<keyword evidence="6 13" id="KW-0227">DNA damage</keyword>
<dbReference type="GO" id="GO:0048476">
    <property type="term" value="C:Holliday junction resolvase complex"/>
    <property type="evidence" value="ECO:0007669"/>
    <property type="project" value="UniProtKB-UniRule"/>
</dbReference>
<comment type="subcellular location">
    <subcellularLocation>
        <location evidence="13">Cytoplasm</location>
    </subcellularLocation>
</comment>
<dbReference type="NCBIfam" id="TIGR00228">
    <property type="entry name" value="ruvC"/>
    <property type="match status" value="1"/>
</dbReference>
<dbReference type="Pfam" id="PF02075">
    <property type="entry name" value="RuvC"/>
    <property type="match status" value="1"/>
</dbReference>
<keyword evidence="3 13" id="KW-0540">Nuclease</keyword>
<feature type="binding site" evidence="13">
    <location>
        <position position="12"/>
    </location>
    <ligand>
        <name>Mg(2+)</name>
        <dbReference type="ChEBI" id="CHEBI:18420"/>
        <label>1</label>
    </ligand>
</feature>
<reference evidence="15" key="2">
    <citation type="journal article" date="2021" name="PeerJ">
        <title>Extensive microbial diversity within the chicken gut microbiome revealed by metagenomics and culture.</title>
        <authorList>
            <person name="Gilroy R."/>
            <person name="Ravi A."/>
            <person name="Getino M."/>
            <person name="Pursley I."/>
            <person name="Horton D.L."/>
            <person name="Alikhan N.F."/>
            <person name="Baker D."/>
            <person name="Gharbi K."/>
            <person name="Hall N."/>
            <person name="Watson M."/>
            <person name="Adriaenssens E.M."/>
            <person name="Foster-Nyarko E."/>
            <person name="Jarju S."/>
            <person name="Secka A."/>
            <person name="Antonio M."/>
            <person name="Oren A."/>
            <person name="Chaudhuri R.R."/>
            <person name="La Ragione R."/>
            <person name="Hildebrand F."/>
            <person name="Pallen M.J."/>
        </authorList>
    </citation>
    <scope>NUCLEOTIDE SEQUENCE</scope>
    <source>
        <strain evidence="15">ChiHjej13B12-12457</strain>
    </source>
</reference>
<evidence type="ECO:0000256" key="5">
    <source>
        <dbReference type="ARBA" id="ARBA00022759"/>
    </source>
</evidence>
<evidence type="ECO:0000313" key="15">
    <source>
        <dbReference type="EMBL" id="HIR62087.1"/>
    </source>
</evidence>
<evidence type="ECO:0000256" key="6">
    <source>
        <dbReference type="ARBA" id="ARBA00022763"/>
    </source>
</evidence>
<dbReference type="Proteomes" id="UP000886744">
    <property type="component" value="Unassembled WGS sequence"/>
</dbReference>
<accession>A0A9D1E009</accession>
<comment type="cofactor">
    <cofactor evidence="13">
        <name>Mg(2+)</name>
        <dbReference type="ChEBI" id="CHEBI:18420"/>
    </cofactor>
    <text evidence="13">Binds 2 Mg(2+) ion per subunit.</text>
</comment>
<dbReference type="PANTHER" id="PTHR30194:SF3">
    <property type="entry name" value="CROSSOVER JUNCTION ENDODEOXYRIBONUCLEASE RUVC"/>
    <property type="match status" value="1"/>
</dbReference>
<sequence>MEEGQRIILGIDPGTMILGYGVILIDRRKVHFVDMGVVDLRREKDSFAKLNTIFTEVSGIIDRYSPDDVAVEAPFYGKNPQVMLKLGRAQGAAISAAIAHNLPIFEYAPRKVKMAVTGQGGASKEQVALILSRTLRTEFQPKFLDATDALAIAMCHFYQLVNPLADTATSTNWEKFIKAHPDRVK</sequence>
<keyword evidence="9 13" id="KW-0238">DNA-binding</keyword>
<dbReference type="HAMAP" id="MF_00034">
    <property type="entry name" value="RuvC"/>
    <property type="match status" value="1"/>
</dbReference>
<evidence type="ECO:0000256" key="4">
    <source>
        <dbReference type="ARBA" id="ARBA00022723"/>
    </source>
</evidence>
<dbReference type="GO" id="GO:0008821">
    <property type="term" value="F:crossover junction DNA endonuclease activity"/>
    <property type="evidence" value="ECO:0007669"/>
    <property type="project" value="UniProtKB-UniRule"/>
</dbReference>
<dbReference type="Gene3D" id="3.30.420.10">
    <property type="entry name" value="Ribonuclease H-like superfamily/Ribonuclease H"/>
    <property type="match status" value="1"/>
</dbReference>
<evidence type="ECO:0000256" key="14">
    <source>
        <dbReference type="NCBIfam" id="TIGR00228"/>
    </source>
</evidence>
<organism evidence="15 16">
    <name type="scientific">Candidatus Coprenecus avistercoris</name>
    <dbReference type="NCBI Taxonomy" id="2840730"/>
    <lineage>
        <taxon>Bacteria</taxon>
        <taxon>Pseudomonadati</taxon>
        <taxon>Bacteroidota</taxon>
        <taxon>Bacteroidia</taxon>
        <taxon>Bacteroidales</taxon>
        <taxon>Rikenellaceae</taxon>
        <taxon>Rikenellaceae incertae sedis</taxon>
        <taxon>Candidatus Coprenecus</taxon>
    </lineage>
</organism>
<evidence type="ECO:0000256" key="7">
    <source>
        <dbReference type="ARBA" id="ARBA00022801"/>
    </source>
</evidence>
<feature type="active site" evidence="13">
    <location>
        <position position="72"/>
    </location>
</feature>
<dbReference type="PROSITE" id="PS01321">
    <property type="entry name" value="RUVC"/>
    <property type="match status" value="1"/>
</dbReference>
<dbReference type="FunFam" id="3.30.420.10:FF:000002">
    <property type="entry name" value="Crossover junction endodeoxyribonuclease RuvC"/>
    <property type="match status" value="1"/>
</dbReference>
<dbReference type="GO" id="GO:0006281">
    <property type="term" value="P:DNA repair"/>
    <property type="evidence" value="ECO:0007669"/>
    <property type="project" value="UniProtKB-UniRule"/>
</dbReference>
<evidence type="ECO:0000256" key="13">
    <source>
        <dbReference type="HAMAP-Rule" id="MF_00034"/>
    </source>
</evidence>
<evidence type="ECO:0000313" key="16">
    <source>
        <dbReference type="Proteomes" id="UP000886744"/>
    </source>
</evidence>
<keyword evidence="8 13" id="KW-0460">Magnesium</keyword>
<dbReference type="EMBL" id="DVHI01000015">
    <property type="protein sequence ID" value="HIR62087.1"/>
    <property type="molecule type" value="Genomic_DNA"/>
</dbReference>
<dbReference type="GO" id="GO:0005737">
    <property type="term" value="C:cytoplasm"/>
    <property type="evidence" value="ECO:0007669"/>
    <property type="project" value="UniProtKB-SubCell"/>
</dbReference>
<dbReference type="GO" id="GO:0006310">
    <property type="term" value="P:DNA recombination"/>
    <property type="evidence" value="ECO:0007669"/>
    <property type="project" value="UniProtKB-UniRule"/>
</dbReference>
<feature type="binding site" evidence="13">
    <location>
        <position position="72"/>
    </location>
    <ligand>
        <name>Mg(2+)</name>
        <dbReference type="ChEBI" id="CHEBI:18420"/>
        <label>2</label>
    </ligand>
</feature>
<evidence type="ECO:0000256" key="2">
    <source>
        <dbReference type="ARBA" id="ARBA00022490"/>
    </source>
</evidence>
<protein>
    <recommendedName>
        <fullName evidence="13 14">Crossover junction endodeoxyribonuclease RuvC</fullName>
        <ecNumber evidence="13 14">3.1.21.10</ecNumber>
    </recommendedName>
    <alternativeName>
        <fullName evidence="13">Holliday junction nuclease RuvC</fullName>
    </alternativeName>
    <alternativeName>
        <fullName evidence="13">Holliday junction resolvase RuvC</fullName>
    </alternativeName>
</protein>
<evidence type="ECO:0000256" key="11">
    <source>
        <dbReference type="ARBA" id="ARBA00023204"/>
    </source>
</evidence>
<comment type="subunit">
    <text evidence="13">Homodimer which binds Holliday junction (HJ) DNA. The HJ becomes 2-fold symmetrical on binding to RuvC with unstacked arms; it has a different conformation from HJ DNA in complex with RuvA. In the full resolvosome a probable DNA-RuvA(4)-RuvB(12)-RuvC(2) complex forms which resolves the HJ.</text>
</comment>